<reference evidence="2 3" key="1">
    <citation type="submission" date="2016-10" db="EMBL/GenBank/DDBJ databases">
        <authorList>
            <person name="de Groot N.N."/>
        </authorList>
    </citation>
    <scope>NUCLEOTIDE SEQUENCE [LARGE SCALE GENOMIC DNA]</scope>
    <source>
        <strain evidence="2 3">LMG 24775</strain>
    </source>
</reference>
<dbReference type="Proteomes" id="UP000183417">
    <property type="component" value="Unassembled WGS sequence"/>
</dbReference>
<protein>
    <recommendedName>
        <fullName evidence="4">YjzC-like protein</fullName>
    </recommendedName>
</protein>
<evidence type="ECO:0008006" key="4">
    <source>
        <dbReference type="Google" id="ProtNLM"/>
    </source>
</evidence>
<proteinExistence type="predicted"/>
<dbReference type="EMBL" id="FNPE01000038">
    <property type="protein sequence ID" value="SDZ57944.1"/>
    <property type="molecule type" value="Genomic_DNA"/>
</dbReference>
<evidence type="ECO:0000256" key="1">
    <source>
        <dbReference type="SAM" id="MobiDB-lite"/>
    </source>
</evidence>
<accession>A0A1H3U632</accession>
<name>A0A1H3U632_9BURK</name>
<evidence type="ECO:0000313" key="3">
    <source>
        <dbReference type="Proteomes" id="UP000183417"/>
    </source>
</evidence>
<feature type="region of interest" description="Disordered" evidence="1">
    <location>
        <begin position="1"/>
        <end position="61"/>
    </location>
</feature>
<evidence type="ECO:0000313" key="2">
    <source>
        <dbReference type="EMBL" id="SDZ57944.1"/>
    </source>
</evidence>
<organism evidence="2 3">
    <name type="scientific">Delftia lacustris</name>
    <dbReference type="NCBI Taxonomy" id="558537"/>
    <lineage>
        <taxon>Bacteria</taxon>
        <taxon>Pseudomonadati</taxon>
        <taxon>Pseudomonadota</taxon>
        <taxon>Betaproteobacteria</taxon>
        <taxon>Burkholderiales</taxon>
        <taxon>Comamonadaceae</taxon>
        <taxon>Delftia</taxon>
    </lineage>
</organism>
<gene>
    <name evidence="2" type="ORF">SAMN05421547_13825</name>
</gene>
<sequence length="61" mass="6334">MAAPKKPGSSTGNSGGVFQQVGPRGGRQPNYAAVPDNKPLPPTTKPGHGWTPVKVTPDSRR</sequence>
<dbReference type="AlphaFoldDB" id="A0A1H3U632"/>